<dbReference type="SMART" id="SM00248">
    <property type="entry name" value="ANK"/>
    <property type="match status" value="3"/>
</dbReference>
<dbReference type="PROSITE" id="PS50088">
    <property type="entry name" value="ANK_REPEAT"/>
    <property type="match status" value="2"/>
</dbReference>
<keyword evidence="1" id="KW-0677">Repeat</keyword>
<feature type="compositionally biased region" description="Polar residues" evidence="4">
    <location>
        <begin position="75"/>
        <end position="87"/>
    </location>
</feature>
<evidence type="ECO:0000256" key="3">
    <source>
        <dbReference type="PROSITE-ProRule" id="PRU00023"/>
    </source>
</evidence>
<evidence type="ECO:0000256" key="4">
    <source>
        <dbReference type="SAM" id="MobiDB-lite"/>
    </source>
</evidence>
<dbReference type="InterPro" id="IPR036770">
    <property type="entry name" value="Ankyrin_rpt-contain_sf"/>
</dbReference>
<dbReference type="Pfam" id="PF12796">
    <property type="entry name" value="Ank_2"/>
    <property type="match status" value="1"/>
</dbReference>
<keyword evidence="2 3" id="KW-0040">ANK repeat</keyword>
<gene>
    <name evidence="5" type="ORF">TeGR_g12910</name>
</gene>
<dbReference type="EMBL" id="BRYB01004102">
    <property type="protein sequence ID" value="GMI25676.1"/>
    <property type="molecule type" value="Genomic_DNA"/>
</dbReference>
<evidence type="ECO:0000256" key="2">
    <source>
        <dbReference type="ARBA" id="ARBA00023043"/>
    </source>
</evidence>
<sequence length="330" mass="34619">MPAALPLHVQASLSANRDDLSPLLRLPDGNYLVKLKHLAADPQLKLAPTPDAEPPPDAEPSPAPDGDLPAGDLPATTSGDLPATTSGSLPATTSASFTLATLSSSPSLLSSARRRHSLLTSPPKPLPPSSPTTTMLQRVSEYYDACTARDAPALRELLAADASFAKERHPVHGGTGLHAACKARGERGTLECVGALVESGVELDAQSSNGATALHWAAGNGDAAAVRFLLESGADPEVRSFTWGRQVFGKASGQMPVHWAAESGEAAVVELLLDAAPMSLLEVDEREASVAMVAEKNLQFGVGEMLKRRLEEDEYVVLEIEEEMAASKLL</sequence>
<evidence type="ECO:0000313" key="5">
    <source>
        <dbReference type="EMBL" id="GMI25676.1"/>
    </source>
</evidence>
<feature type="region of interest" description="Disordered" evidence="4">
    <location>
        <begin position="111"/>
        <end position="133"/>
    </location>
</feature>
<dbReference type="Proteomes" id="UP001165060">
    <property type="component" value="Unassembled WGS sequence"/>
</dbReference>
<feature type="repeat" description="ANK" evidence="3">
    <location>
        <begin position="209"/>
        <end position="241"/>
    </location>
</feature>
<dbReference type="SUPFAM" id="SSF48403">
    <property type="entry name" value="Ankyrin repeat"/>
    <property type="match status" value="1"/>
</dbReference>
<proteinExistence type="predicted"/>
<evidence type="ECO:0000313" key="6">
    <source>
        <dbReference type="Proteomes" id="UP001165060"/>
    </source>
</evidence>
<protein>
    <recommendedName>
        <fullName evidence="7">Ankyrin repeat-containing domain protein</fullName>
    </recommendedName>
</protein>
<evidence type="ECO:0008006" key="7">
    <source>
        <dbReference type="Google" id="ProtNLM"/>
    </source>
</evidence>
<comment type="caution">
    <text evidence="5">The sequence shown here is derived from an EMBL/GenBank/DDBJ whole genome shotgun (WGS) entry which is preliminary data.</text>
</comment>
<dbReference type="PANTHER" id="PTHR24161:SF85">
    <property type="entry name" value="PALMITOYLTRANSFERASE HIP14"/>
    <property type="match status" value="1"/>
</dbReference>
<name>A0ABQ6MG96_9STRA</name>
<dbReference type="InterPro" id="IPR002110">
    <property type="entry name" value="Ankyrin_rpt"/>
</dbReference>
<dbReference type="Gene3D" id="1.25.40.20">
    <property type="entry name" value="Ankyrin repeat-containing domain"/>
    <property type="match status" value="1"/>
</dbReference>
<reference evidence="5 6" key="1">
    <citation type="journal article" date="2023" name="Commun. Biol.">
        <title>Genome analysis of Parmales, the sister group of diatoms, reveals the evolutionary specialization of diatoms from phago-mixotrophs to photoautotrophs.</title>
        <authorList>
            <person name="Ban H."/>
            <person name="Sato S."/>
            <person name="Yoshikawa S."/>
            <person name="Yamada K."/>
            <person name="Nakamura Y."/>
            <person name="Ichinomiya M."/>
            <person name="Sato N."/>
            <person name="Blanc-Mathieu R."/>
            <person name="Endo H."/>
            <person name="Kuwata A."/>
            <person name="Ogata H."/>
        </authorList>
    </citation>
    <scope>NUCLEOTIDE SEQUENCE [LARGE SCALE GENOMIC DNA]</scope>
</reference>
<evidence type="ECO:0000256" key="1">
    <source>
        <dbReference type="ARBA" id="ARBA00022737"/>
    </source>
</evidence>
<dbReference type="PROSITE" id="PS50297">
    <property type="entry name" value="ANK_REP_REGION"/>
    <property type="match status" value="2"/>
</dbReference>
<feature type="compositionally biased region" description="Pro residues" evidence="4">
    <location>
        <begin position="51"/>
        <end position="63"/>
    </location>
</feature>
<organism evidence="5 6">
    <name type="scientific">Tetraparma gracilis</name>
    <dbReference type="NCBI Taxonomy" id="2962635"/>
    <lineage>
        <taxon>Eukaryota</taxon>
        <taxon>Sar</taxon>
        <taxon>Stramenopiles</taxon>
        <taxon>Ochrophyta</taxon>
        <taxon>Bolidophyceae</taxon>
        <taxon>Parmales</taxon>
        <taxon>Triparmaceae</taxon>
        <taxon>Tetraparma</taxon>
    </lineage>
</organism>
<feature type="region of interest" description="Disordered" evidence="4">
    <location>
        <begin position="45"/>
        <end position="89"/>
    </location>
</feature>
<dbReference type="PANTHER" id="PTHR24161">
    <property type="entry name" value="ANK_REP_REGION DOMAIN-CONTAINING PROTEIN-RELATED"/>
    <property type="match status" value="1"/>
</dbReference>
<accession>A0ABQ6MG96</accession>
<feature type="repeat" description="ANK" evidence="3">
    <location>
        <begin position="252"/>
        <end position="274"/>
    </location>
</feature>
<keyword evidence="6" id="KW-1185">Reference proteome</keyword>